<feature type="compositionally biased region" description="Polar residues" evidence="1">
    <location>
        <begin position="76"/>
        <end position="91"/>
    </location>
</feature>
<evidence type="ECO:0000313" key="2">
    <source>
        <dbReference type="EMBL" id="RRH76324.1"/>
    </source>
</evidence>
<dbReference type="Pfam" id="PF04748">
    <property type="entry name" value="Polysacc_deac_2"/>
    <property type="match status" value="1"/>
</dbReference>
<reference evidence="2 3" key="1">
    <citation type="submission" date="2018-11" db="EMBL/GenBank/DDBJ databases">
        <title>Gemmobacter sp. nov., YIM 102744-1 draft genome.</title>
        <authorList>
            <person name="Li G."/>
            <person name="Jiang Y."/>
        </authorList>
    </citation>
    <scope>NUCLEOTIDE SEQUENCE [LARGE SCALE GENOMIC DNA]</scope>
    <source>
        <strain evidence="2 3">YIM 102744-1</strain>
    </source>
</reference>
<dbReference type="InterPro" id="IPR011330">
    <property type="entry name" value="Glyco_hydro/deAcase_b/a-brl"/>
</dbReference>
<name>A0A3P3DQV8_9RHOB</name>
<keyword evidence="3" id="KW-1185">Reference proteome</keyword>
<evidence type="ECO:0000313" key="3">
    <source>
        <dbReference type="Proteomes" id="UP000282125"/>
    </source>
</evidence>
<dbReference type="AlphaFoldDB" id="A0A3P3DQV8"/>
<dbReference type="EMBL" id="RRAZ01000007">
    <property type="protein sequence ID" value="RRH76324.1"/>
    <property type="molecule type" value="Genomic_DNA"/>
</dbReference>
<feature type="compositionally biased region" description="Low complexity" evidence="1">
    <location>
        <begin position="127"/>
        <end position="168"/>
    </location>
</feature>
<dbReference type="InterPro" id="IPR006837">
    <property type="entry name" value="Divergent_DAC"/>
</dbReference>
<gene>
    <name evidence="2" type="ORF">EG244_06080</name>
</gene>
<protein>
    <recommendedName>
        <fullName evidence="4">Divergent polysaccharide deacetylase family protein</fullName>
    </recommendedName>
</protein>
<dbReference type="RefSeq" id="WP_124964127.1">
    <property type="nucleotide sequence ID" value="NZ_RRAZ01000007.1"/>
</dbReference>
<feature type="compositionally biased region" description="Low complexity" evidence="1">
    <location>
        <begin position="187"/>
        <end position="203"/>
    </location>
</feature>
<feature type="region of interest" description="Disordered" evidence="1">
    <location>
        <begin position="40"/>
        <end position="331"/>
    </location>
</feature>
<evidence type="ECO:0000256" key="1">
    <source>
        <dbReference type="SAM" id="MobiDB-lite"/>
    </source>
</evidence>
<feature type="compositionally biased region" description="Low complexity" evidence="1">
    <location>
        <begin position="99"/>
        <end position="119"/>
    </location>
</feature>
<dbReference type="GO" id="GO:0005975">
    <property type="term" value="P:carbohydrate metabolic process"/>
    <property type="evidence" value="ECO:0007669"/>
    <property type="project" value="InterPro"/>
</dbReference>
<organism evidence="2 3">
    <name type="scientific">Falsigemmobacter faecalis</name>
    <dbReference type="NCBI Taxonomy" id="2488730"/>
    <lineage>
        <taxon>Bacteria</taxon>
        <taxon>Pseudomonadati</taxon>
        <taxon>Pseudomonadota</taxon>
        <taxon>Alphaproteobacteria</taxon>
        <taxon>Rhodobacterales</taxon>
        <taxon>Paracoccaceae</taxon>
        <taxon>Falsigemmobacter</taxon>
    </lineage>
</organism>
<accession>A0A3P3DQV8</accession>
<dbReference type="SUPFAM" id="SSF88713">
    <property type="entry name" value="Glycoside hydrolase/deacetylase"/>
    <property type="match status" value="1"/>
</dbReference>
<sequence length="593" mass="57854">MPRGFLAGVVGGGVAGALGLAGISLILPPPKTAAQAPVAELSAPSVKADEVPGGVASEGLPAATAEGSIADPALPAQSSGAEPSGDGTSSEIRLPDAGSSAPSEAAPPAEAPMTAAPAEPELPPPAAGEAALPAPAALLPPASPAAPAAAAAPFEPDAAAEIAAAPERPSQPDLPSSPATGDAQSGTAPAAPSPELSALTPSEAAGPADENAEAGARFGGGDVDEAPFADSGEASGAGTVPADSDAAAGAGLPDGEAGTQAAPFDGDAASEGAQTETAQPGRGEATALPPPEHHAPAQVASPGNDIPGDSHPTLDTPETPASEAQAVPARPRILQPAPALSGAAEGVTRHRLPSIGSAPAEIIDETAPAGDALRRHARSFANPSGRPPFAVLLLDEGSVATEDLAQIASSNLPLTLVVDPATPEAAVRAALWRAAGQEVALLAEGIMAGAKGSDGEIAVEAMVSAVPEALALVAPPGESALQSDRMAAAAVVTALAARGFGLVTWDQGLNAADQVARREGLAAVTIYRDLNGRDDSGPVITRALDRAAFKAQQDGRAVVFGRLEPATIEALMSWSLSARAASLTPAPLSAVLK</sequence>
<proteinExistence type="predicted"/>
<evidence type="ECO:0008006" key="4">
    <source>
        <dbReference type="Google" id="ProtNLM"/>
    </source>
</evidence>
<dbReference type="OrthoDB" id="7658418at2"/>
<feature type="compositionally biased region" description="Polar residues" evidence="1">
    <location>
        <begin position="173"/>
        <end position="186"/>
    </location>
</feature>
<comment type="caution">
    <text evidence="2">The sequence shown here is derived from an EMBL/GenBank/DDBJ whole genome shotgun (WGS) entry which is preliminary data.</text>
</comment>
<dbReference type="Gene3D" id="3.20.20.370">
    <property type="entry name" value="Glycoside hydrolase/deacetylase"/>
    <property type="match status" value="1"/>
</dbReference>
<dbReference type="Proteomes" id="UP000282125">
    <property type="component" value="Unassembled WGS sequence"/>
</dbReference>